<dbReference type="Pfam" id="PF12733">
    <property type="entry name" value="Cadherin-like"/>
    <property type="match status" value="2"/>
</dbReference>
<evidence type="ECO:0000313" key="2">
    <source>
        <dbReference type="EMBL" id="MBD2844836.1"/>
    </source>
</evidence>
<organism evidence="2 3">
    <name type="scientific">Paenibacillus sabuli</name>
    <dbReference type="NCBI Taxonomy" id="2772509"/>
    <lineage>
        <taxon>Bacteria</taxon>
        <taxon>Bacillati</taxon>
        <taxon>Bacillota</taxon>
        <taxon>Bacilli</taxon>
        <taxon>Bacillales</taxon>
        <taxon>Paenibacillaceae</taxon>
        <taxon>Paenibacillus</taxon>
    </lineage>
</organism>
<dbReference type="EMBL" id="JACXIZ010000012">
    <property type="protein sequence ID" value="MBD2844836.1"/>
    <property type="molecule type" value="Genomic_DNA"/>
</dbReference>
<evidence type="ECO:0000259" key="1">
    <source>
        <dbReference type="PROSITE" id="PS51272"/>
    </source>
</evidence>
<dbReference type="InterPro" id="IPR013783">
    <property type="entry name" value="Ig-like_fold"/>
</dbReference>
<dbReference type="Pfam" id="PF00395">
    <property type="entry name" value="SLH"/>
    <property type="match status" value="3"/>
</dbReference>
<dbReference type="Gene3D" id="2.60.40.10">
    <property type="entry name" value="Immunoglobulins"/>
    <property type="match status" value="1"/>
</dbReference>
<dbReference type="InterPro" id="IPR051465">
    <property type="entry name" value="Cell_Envelope_Struct_Comp"/>
</dbReference>
<protein>
    <submittedName>
        <fullName evidence="2">S-layer homology domain-containing protein</fullName>
    </submittedName>
</protein>
<accession>A0A927BS01</accession>
<keyword evidence="3" id="KW-1185">Reference proteome</keyword>
<feature type="domain" description="SLH" evidence="1">
    <location>
        <begin position="1293"/>
        <end position="1356"/>
    </location>
</feature>
<reference evidence="2" key="1">
    <citation type="submission" date="2020-09" db="EMBL/GenBank/DDBJ databases">
        <title>A novel bacterium of genus Paenibacillus, isolated from South China Sea.</title>
        <authorList>
            <person name="Huang H."/>
            <person name="Mo K."/>
            <person name="Hu Y."/>
        </authorList>
    </citation>
    <scope>NUCLEOTIDE SEQUENCE</scope>
    <source>
        <strain evidence="2">IB182496</strain>
    </source>
</reference>
<dbReference type="InterPro" id="IPR025883">
    <property type="entry name" value="Cadherin-like_domain"/>
</dbReference>
<name>A0A927BS01_9BACL</name>
<gene>
    <name evidence="2" type="ORF">IDH44_06500</name>
</gene>
<feature type="domain" description="SLH" evidence="1">
    <location>
        <begin position="1233"/>
        <end position="1292"/>
    </location>
</feature>
<dbReference type="Proteomes" id="UP000621560">
    <property type="component" value="Unassembled WGS sequence"/>
</dbReference>
<dbReference type="PANTHER" id="PTHR43308">
    <property type="entry name" value="OUTER MEMBRANE PROTEIN ALPHA-RELATED"/>
    <property type="match status" value="1"/>
</dbReference>
<sequence>MESKVWKSGLIGLLSFLLVFGGFQSLVPTKMVEAAPPSLTLPDVSYRESAGLVPVAPNFALSGEGVFAGGFMEFALQDARPGESLSLATVGQAVYTKGAVSIVNTTVGEAVYLGTGSGAKPIGTVSPLGGGDAGYRIDFLSLDEISSPQLIVNGDFASGTADWTIHDTAVELGALASKTLGNPVSMVSVGSEYRISGTDGNGQPYSFISDINYSREGVDRTSTFTGSHTTQISDGALKMESNGNVSGSNNVQPYGSAFGPEAISPVFTAGAGAALAFDWKAVGGSDNYEVYGFLVDAGGQHTELMYGRGDVRSDFLTAYGTVPSDGSYQFRFVAGSYDETGGLALGAALYVDNVRVYEDVPTDAVLEQLAALVRYANVESFDNLTAPERSRTVAVTVQNINGPSEQDSQSYDIELLGRLKLIDVAVDMASPDQALLTFNASVAGAGLTVGEPIPGMLIGGLPVVVNAVNGDQVSVTLGGPLQPGDEIAYTADGEVAEAGDPANTLGDIDGNSQPTFTVTEDPLQLVEVEVEGSTPDEVTLVFNRPIDGDSLDLSGFAINGLTPLGAPINPLSVDGNRVVLKLDQPLGAGELDVRYDSGDGQVGSAFNPATNLLGDIGAGDQAGIGKSNTIEPLELIKVSTDPTDDAQLKLTFNKSLAAGGLTPGEALDGFTVGGKPVTLVGVNEAGDELIVRLDEPYQAGDQLAYDADAGDATDAANPNNKLGPITATDIPMVSGKLTGFGLSQGGEALPLEPGFEPNTNDGYETAVPNGVTDVAIAPTPYNSDDTVTEVLLNGVAVDPADGGWDNVGELQEGPNAITVNVYDKDDPAIVLDSYTVTVWRATGRLVDLEPSEGTLSPAFDADTMEYTVYVGEDDSKMTFTPTALDPEATITISVNGDVETTVDDASASRELPLREGRNTVVVTVTDRFGEIVETYTVAVFRDSPYVAPVGPRTETITVDVVIGGDDAADIAKVDITRTTHPGGRITDEVTFTPEKAQETVDKAVDTGRDLARIVIPDPADKVDETTVDVPKAAFDILIEQQVDLEIYNDNAVIHIPYTSLIGLEEDFYFRLVPVKDPQERSEAEERARTEQIVRDLAQDEQVEVVTRPMTIETNLSSRAVVLTLPLKDVELPADAAEREAYLAELAVFIEHSDGELEIVRGKVVTMADGELGLQFDINKFSTFTIIHLAVEADGVHEPYINGYPDDSFRPGGHATRAEMAAMLTRLGAAERGAAISYPDVAVSHWASLDIAAVTEADLMSGYPDGSFRSEGAITRAEMAAIVYNYLALREGGDAGRFSDVPDAHWASGIIAAVEESGLMSGYPDGSFQPGRALTRAEAVTILNRMFGRGPLHGVDTSSWQDVSTTHWAFADIEEASRDHAYLLRTEGGETLVAE</sequence>
<dbReference type="RefSeq" id="WP_190915867.1">
    <property type="nucleotide sequence ID" value="NZ_JACXIZ010000012.1"/>
</dbReference>
<proteinExistence type="predicted"/>
<dbReference type="InterPro" id="IPR001119">
    <property type="entry name" value="SLH_dom"/>
</dbReference>
<evidence type="ECO:0000313" key="3">
    <source>
        <dbReference type="Proteomes" id="UP000621560"/>
    </source>
</evidence>
<comment type="caution">
    <text evidence="2">The sequence shown here is derived from an EMBL/GenBank/DDBJ whole genome shotgun (WGS) entry which is preliminary data.</text>
</comment>
<dbReference type="PROSITE" id="PS51272">
    <property type="entry name" value="SLH"/>
    <property type="match status" value="2"/>
</dbReference>